<dbReference type="Proteomes" id="UP000072904">
    <property type="component" value="Chromosome 14"/>
</dbReference>
<accession>A0A078K8G6</accession>
<dbReference type="VEuPathDB" id="PlasmoDB:PYYM_1410800"/>
<evidence type="ECO:0000313" key="4">
    <source>
        <dbReference type="Proteomes" id="UP000072874"/>
    </source>
</evidence>
<proteinExistence type="predicted"/>
<evidence type="ECO:0000313" key="5">
    <source>
        <dbReference type="Proteomes" id="UP000072904"/>
    </source>
</evidence>
<evidence type="ECO:0000313" key="2">
    <source>
        <dbReference type="EMBL" id="CDU20443.1"/>
    </source>
</evidence>
<protein>
    <submittedName>
        <fullName evidence="3">Uncharacterized protein</fullName>
    </submittedName>
</protein>
<sequence length="437" mass="50717">MYPLSDAKLEKVSNNEIIRRILELQNAIAIISDNMEVVKYRNKLLDEENANLQNHIKSIVNEVKIEYSQNINKIKQTPSKDSPNHLTENKYTKSPEHTTSPHNNDINYVHNIQSQNNDENTLIHNNNMNGQSNQNRDDQNRDNQNRDDQKRGDQNRGDQNRGDQNRGDQNNIIDKNLSEHAFNKLMPQEYTNDNKKPHYENNLENLNIKNSPPPPEINLKDTNYIYNGNYNHSDKRDCENLQNFNKHSSKKNIYNLIMETEKINSIFSMASNVLNKSFFNVPKDYDAPKVKYPNITNKNHIKQYNISSPNPHKPADDLVNKTTSIDNKTYDHLSEQNNTIESYDQADKEAIDRMEKSILNVNLPPHVEILSANEEKNNKNDTNDEEKNDKNDTNDEEKNDKNDTNNEEGNDKNDTNDEEGNDKNDTNEATLNNKQNI</sequence>
<feature type="compositionally biased region" description="Polar residues" evidence="1">
    <location>
        <begin position="97"/>
        <end position="124"/>
    </location>
</feature>
<dbReference type="OrthoDB" id="2163284at2759"/>
<feature type="compositionally biased region" description="Basic and acidic residues" evidence="1">
    <location>
        <begin position="87"/>
        <end position="96"/>
    </location>
</feature>
<gene>
    <name evidence="3" type="ORF">PY17X_1408900</name>
    <name evidence="2" type="ORF">PYYM_1410800</name>
</gene>
<feature type="compositionally biased region" description="Basic and acidic residues" evidence="1">
    <location>
        <begin position="373"/>
        <end position="426"/>
    </location>
</feature>
<feature type="region of interest" description="Disordered" evidence="1">
    <location>
        <begin position="372"/>
        <end position="437"/>
    </location>
</feature>
<dbReference type="RefSeq" id="XP_724544.1">
    <property type="nucleotide sequence ID" value="XM_719451.1"/>
</dbReference>
<reference evidence="3" key="4">
    <citation type="submission" date="2019-05" db="EMBL/GenBank/DDBJ databases">
        <authorList>
            <consortium name="Pathogen Informatics"/>
        </authorList>
    </citation>
    <scope>NUCLEOTIDE SEQUENCE</scope>
    <source>
        <strain evidence="3">17X</strain>
    </source>
</reference>
<organism evidence="3 4">
    <name type="scientific">Plasmodium yoelii</name>
    <dbReference type="NCBI Taxonomy" id="5861"/>
    <lineage>
        <taxon>Eukaryota</taxon>
        <taxon>Sar</taxon>
        <taxon>Alveolata</taxon>
        <taxon>Apicomplexa</taxon>
        <taxon>Aconoidasida</taxon>
        <taxon>Haemosporida</taxon>
        <taxon>Plasmodiidae</taxon>
        <taxon>Plasmodium</taxon>
        <taxon>Plasmodium (Vinckeia)</taxon>
    </lineage>
</organism>
<dbReference type="Proteomes" id="UP000072874">
    <property type="component" value="Chromosome 14"/>
</dbReference>
<reference evidence="3" key="3">
    <citation type="submission" date="2014-05" db="EMBL/GenBank/DDBJ databases">
        <authorList>
            <person name="Aslett M.A."/>
            <person name="De Silva N."/>
        </authorList>
    </citation>
    <scope>NUCLEOTIDE SEQUENCE</scope>
    <source>
        <strain evidence="3">17X</strain>
    </source>
</reference>
<dbReference type="EMBL" id="LM993668">
    <property type="protein sequence ID" value="VTZ81403.1"/>
    <property type="molecule type" value="Genomic_DNA"/>
</dbReference>
<feature type="compositionally biased region" description="Basic and acidic residues" evidence="1">
    <location>
        <begin position="135"/>
        <end position="166"/>
    </location>
</feature>
<feature type="compositionally biased region" description="Polar residues" evidence="1">
    <location>
        <begin position="74"/>
        <end position="86"/>
    </location>
</feature>
<reference evidence="4 5" key="1">
    <citation type="journal article" date="2014" name="BMC Biol.">
        <title>A comprehensive evaluation of rodent malaria parasite genomes and gene expression.</title>
        <authorList>
            <person name="Otto T.D."/>
            <person name="Bohme U."/>
            <person name="Jackson A.P."/>
            <person name="Hunt M."/>
            <person name="Franke-Fayard B."/>
            <person name="Hoeijmakers W.A."/>
            <person name="Religa A.A."/>
            <person name="Robertson L."/>
            <person name="Sanders M."/>
            <person name="Ogun S.A."/>
            <person name="Cunningham D."/>
            <person name="Erhart A."/>
            <person name="Billker O."/>
            <person name="Khan S.M."/>
            <person name="Stunnenberg H.G."/>
            <person name="Langhorne J."/>
            <person name="Holder A.A."/>
            <person name="Waters A.P."/>
            <person name="Newbold C.I."/>
            <person name="Pain A."/>
            <person name="Berriman M."/>
            <person name="Janse C.J."/>
        </authorList>
    </citation>
    <scope>NUCLEOTIDE SEQUENCE [LARGE SCALE GENOMIC DNA]</scope>
    <source>
        <strain evidence="3 4">17X</strain>
        <strain evidence="2 5">YM</strain>
    </source>
</reference>
<dbReference type="VEuPathDB" id="PlasmoDB:PY17X_1408900"/>
<dbReference type="GeneID" id="3789869"/>
<dbReference type="OMA" id="INNTHHM"/>
<dbReference type="VEuPathDB" id="PlasmoDB:PY04274"/>
<evidence type="ECO:0000313" key="3">
    <source>
        <dbReference type="EMBL" id="VTZ81403.1"/>
    </source>
</evidence>
<name>A0A078K8G6_PLAYE</name>
<dbReference type="EMBL" id="LK934642">
    <property type="protein sequence ID" value="CDU20443.1"/>
    <property type="molecule type" value="Genomic_DNA"/>
</dbReference>
<evidence type="ECO:0000256" key="1">
    <source>
        <dbReference type="SAM" id="MobiDB-lite"/>
    </source>
</evidence>
<feature type="compositionally biased region" description="Low complexity" evidence="1">
    <location>
        <begin position="125"/>
        <end position="134"/>
    </location>
</feature>
<reference evidence="2" key="2">
    <citation type="submission" date="2014-05" db="EMBL/GenBank/DDBJ databases">
        <authorList>
            <person name="Aslett A.Martin."/>
            <person name="De Silva Nishadi"/>
        </authorList>
    </citation>
    <scope>NUCLEOTIDE SEQUENCE</scope>
    <source>
        <strain evidence="2">YM</strain>
    </source>
</reference>
<dbReference type="VEuPathDB" id="PlasmoDB:Py17XNL_001400941"/>
<feature type="region of interest" description="Disordered" evidence="1">
    <location>
        <begin position="74"/>
        <end position="172"/>
    </location>
</feature>
<dbReference type="AlphaFoldDB" id="A0A078K8G6"/>
<dbReference type="KEGG" id="pyo:PY17X_1408900"/>